<dbReference type="PANTHER" id="PTHR24287">
    <property type="entry name" value="P450, PUTATIVE (EUROFUNG)-RELATED"/>
    <property type="match status" value="1"/>
</dbReference>
<keyword evidence="4 8" id="KW-0479">Metal-binding</keyword>
<accession>A0AAE0HKY9</accession>
<evidence type="ECO:0000256" key="2">
    <source>
        <dbReference type="ARBA" id="ARBA00010617"/>
    </source>
</evidence>
<gene>
    <name evidence="10" type="ORF">B0H64DRAFT_384843</name>
</gene>
<sequence>MLSRILIGVVVAVVVYHSVKRIYNTIRYSLARKRHGCPKIPHYKHLEPIFGLDFVRSMIKALKEDRFLQFQKDLFASQGCKAFTATFMGQRMVYTSESENMKAMSVAPRWQQFGVQPIRLGNKAATPFTQHGVTTTDGQLWQYSRNLIKPYFDRSGYSDLARLEAHVDGLIDLFPKDGSSFDIQPMVKRWFLDTSTEFLFGKSVRSLGEPDEAEMAWAMMIVQQGIRLRLQLGKLVAFHHDRKWLDQIAVVHRFIDAHIDRTLAEIKKCEESGIPSDRTDLLWTMANQLRDKLALRSQIIGVWVPSNDTTSILISNAFYVLARHPHVVTKLREEMLEHAPPGKPITWELLRSLCYLRYVINETHRLYPNGIQMVRVALEDTTLPVGGGPAGDRPIFVQKGDIVHANRYLMHRDPDIWGADAEVFRPERWAVERPLWRFVPFGGGPRICPAHVLVDTEASYVLLRVLQQFREVIPRDDRPYTPVMRIGPSSKYGVNISLVPA</sequence>
<dbReference type="GO" id="GO:0005506">
    <property type="term" value="F:iron ion binding"/>
    <property type="evidence" value="ECO:0007669"/>
    <property type="project" value="InterPro"/>
</dbReference>
<keyword evidence="11" id="KW-1185">Reference proteome</keyword>
<dbReference type="PRINTS" id="PR00464">
    <property type="entry name" value="EP450II"/>
</dbReference>
<reference evidence="10" key="2">
    <citation type="submission" date="2023-06" db="EMBL/GenBank/DDBJ databases">
        <authorList>
            <consortium name="Lawrence Berkeley National Laboratory"/>
            <person name="Haridas S."/>
            <person name="Hensen N."/>
            <person name="Bonometti L."/>
            <person name="Westerberg I."/>
            <person name="Brannstrom I.O."/>
            <person name="Guillou S."/>
            <person name="Cros-Aarteil S."/>
            <person name="Calhoun S."/>
            <person name="Kuo A."/>
            <person name="Mondo S."/>
            <person name="Pangilinan J."/>
            <person name="Riley R."/>
            <person name="Labutti K."/>
            <person name="Andreopoulos B."/>
            <person name="Lipzen A."/>
            <person name="Chen C."/>
            <person name="Yanf M."/>
            <person name="Daum C."/>
            <person name="Ng V."/>
            <person name="Clum A."/>
            <person name="Steindorff A."/>
            <person name="Ohm R."/>
            <person name="Martin F."/>
            <person name="Silar P."/>
            <person name="Natvig D."/>
            <person name="Lalanne C."/>
            <person name="Gautier V."/>
            <person name="Ament-Velasquez S.L."/>
            <person name="Kruys A."/>
            <person name="Hutchinson M.I."/>
            <person name="Powell A.J."/>
            <person name="Barry K."/>
            <person name="Miller A.N."/>
            <person name="Grigoriev I.V."/>
            <person name="Debuchy R."/>
            <person name="Gladieux P."/>
            <person name="Thoren M.H."/>
            <person name="Johannesson H."/>
        </authorList>
    </citation>
    <scope>NUCLEOTIDE SEQUENCE</scope>
    <source>
        <strain evidence="10">CBS 168.71</strain>
    </source>
</reference>
<dbReference type="GO" id="GO:0020037">
    <property type="term" value="F:heme binding"/>
    <property type="evidence" value="ECO:0007669"/>
    <property type="project" value="InterPro"/>
</dbReference>
<evidence type="ECO:0000256" key="1">
    <source>
        <dbReference type="ARBA" id="ARBA00001971"/>
    </source>
</evidence>
<dbReference type="InterPro" id="IPR047146">
    <property type="entry name" value="Cyt_P450_E_CYP52_fungi"/>
</dbReference>
<keyword evidence="5 9" id="KW-0560">Oxidoreductase</keyword>
<dbReference type="AlphaFoldDB" id="A0AAE0HKY9"/>
<dbReference type="RefSeq" id="XP_062661875.1">
    <property type="nucleotide sequence ID" value="XM_062803038.1"/>
</dbReference>
<dbReference type="InterPro" id="IPR002402">
    <property type="entry name" value="Cyt_P450_E_grp-II"/>
</dbReference>
<dbReference type="GO" id="GO:0016712">
    <property type="term" value="F:oxidoreductase activity, acting on paired donors, with incorporation or reduction of molecular oxygen, reduced flavin or flavoprotein as one donor, and incorporation of one atom of oxygen"/>
    <property type="evidence" value="ECO:0007669"/>
    <property type="project" value="InterPro"/>
</dbReference>
<dbReference type="Pfam" id="PF00067">
    <property type="entry name" value="p450"/>
    <property type="match status" value="1"/>
</dbReference>
<comment type="caution">
    <text evidence="10">The sequence shown here is derived from an EMBL/GenBank/DDBJ whole genome shotgun (WGS) entry which is preliminary data.</text>
</comment>
<dbReference type="PROSITE" id="PS00086">
    <property type="entry name" value="CYTOCHROME_P450"/>
    <property type="match status" value="1"/>
</dbReference>
<evidence type="ECO:0000256" key="5">
    <source>
        <dbReference type="ARBA" id="ARBA00023002"/>
    </source>
</evidence>
<keyword evidence="7 9" id="KW-0503">Monooxygenase</keyword>
<evidence type="ECO:0000256" key="8">
    <source>
        <dbReference type="PIRSR" id="PIRSR602402-1"/>
    </source>
</evidence>
<evidence type="ECO:0000256" key="7">
    <source>
        <dbReference type="ARBA" id="ARBA00023033"/>
    </source>
</evidence>
<keyword evidence="3 8" id="KW-0349">Heme</keyword>
<evidence type="ECO:0000256" key="9">
    <source>
        <dbReference type="RuleBase" id="RU000461"/>
    </source>
</evidence>
<dbReference type="PANTHER" id="PTHR24287:SF18">
    <property type="entry name" value="CYTOCHROME P450 MONOOXYGENASE APDE-RELATED"/>
    <property type="match status" value="1"/>
</dbReference>
<protein>
    <submittedName>
        <fullName evidence="10">Cytochrome P450 monooxygenase</fullName>
    </submittedName>
</protein>
<dbReference type="InterPro" id="IPR017972">
    <property type="entry name" value="Cyt_P450_CS"/>
</dbReference>
<dbReference type="Gene3D" id="1.10.630.10">
    <property type="entry name" value="Cytochrome P450"/>
    <property type="match status" value="1"/>
</dbReference>
<comment type="cofactor">
    <cofactor evidence="1 8">
        <name>heme</name>
        <dbReference type="ChEBI" id="CHEBI:30413"/>
    </cofactor>
</comment>
<feature type="binding site" description="axial binding residue" evidence="8">
    <location>
        <position position="448"/>
    </location>
    <ligand>
        <name>heme</name>
        <dbReference type="ChEBI" id="CHEBI:30413"/>
    </ligand>
    <ligandPart>
        <name>Fe</name>
        <dbReference type="ChEBI" id="CHEBI:18248"/>
    </ligandPart>
</feature>
<dbReference type="InterPro" id="IPR036396">
    <property type="entry name" value="Cyt_P450_sf"/>
</dbReference>
<proteinExistence type="inferred from homology"/>
<name>A0AAE0HKY9_9PEZI</name>
<dbReference type="GeneID" id="87839986"/>
<evidence type="ECO:0000313" key="11">
    <source>
        <dbReference type="Proteomes" id="UP001278766"/>
    </source>
</evidence>
<dbReference type="InterPro" id="IPR001128">
    <property type="entry name" value="Cyt_P450"/>
</dbReference>
<dbReference type="CDD" id="cd11063">
    <property type="entry name" value="CYP52"/>
    <property type="match status" value="1"/>
</dbReference>
<evidence type="ECO:0000313" key="10">
    <source>
        <dbReference type="EMBL" id="KAK3298361.1"/>
    </source>
</evidence>
<reference evidence="10" key="1">
    <citation type="journal article" date="2023" name="Mol. Phylogenet. Evol.">
        <title>Genome-scale phylogeny and comparative genomics of the fungal order Sordariales.</title>
        <authorList>
            <person name="Hensen N."/>
            <person name="Bonometti L."/>
            <person name="Westerberg I."/>
            <person name="Brannstrom I.O."/>
            <person name="Guillou S."/>
            <person name="Cros-Aarteil S."/>
            <person name="Calhoun S."/>
            <person name="Haridas S."/>
            <person name="Kuo A."/>
            <person name="Mondo S."/>
            <person name="Pangilinan J."/>
            <person name="Riley R."/>
            <person name="LaButti K."/>
            <person name="Andreopoulos B."/>
            <person name="Lipzen A."/>
            <person name="Chen C."/>
            <person name="Yan M."/>
            <person name="Daum C."/>
            <person name="Ng V."/>
            <person name="Clum A."/>
            <person name="Steindorff A."/>
            <person name="Ohm R.A."/>
            <person name="Martin F."/>
            <person name="Silar P."/>
            <person name="Natvig D.O."/>
            <person name="Lalanne C."/>
            <person name="Gautier V."/>
            <person name="Ament-Velasquez S.L."/>
            <person name="Kruys A."/>
            <person name="Hutchinson M.I."/>
            <person name="Powell A.J."/>
            <person name="Barry K."/>
            <person name="Miller A.N."/>
            <person name="Grigoriev I.V."/>
            <person name="Debuchy R."/>
            <person name="Gladieux P."/>
            <person name="Hiltunen Thoren M."/>
            <person name="Johannesson H."/>
        </authorList>
    </citation>
    <scope>NUCLEOTIDE SEQUENCE</scope>
    <source>
        <strain evidence="10">CBS 168.71</strain>
    </source>
</reference>
<evidence type="ECO:0000256" key="3">
    <source>
        <dbReference type="ARBA" id="ARBA00022617"/>
    </source>
</evidence>
<dbReference type="Proteomes" id="UP001278766">
    <property type="component" value="Unassembled WGS sequence"/>
</dbReference>
<dbReference type="EMBL" id="JAUEPN010000002">
    <property type="protein sequence ID" value="KAK3298361.1"/>
    <property type="molecule type" value="Genomic_DNA"/>
</dbReference>
<comment type="similarity">
    <text evidence="2 9">Belongs to the cytochrome P450 family.</text>
</comment>
<evidence type="ECO:0000256" key="6">
    <source>
        <dbReference type="ARBA" id="ARBA00023004"/>
    </source>
</evidence>
<dbReference type="InterPro" id="IPR002974">
    <property type="entry name" value="Cyt_P450_E_CYP52_ascomycetes"/>
</dbReference>
<keyword evidence="6 8" id="KW-0408">Iron</keyword>
<dbReference type="PRINTS" id="PR01239">
    <property type="entry name" value="EP450IICYP52"/>
</dbReference>
<evidence type="ECO:0000256" key="4">
    <source>
        <dbReference type="ARBA" id="ARBA00022723"/>
    </source>
</evidence>
<dbReference type="SUPFAM" id="SSF48264">
    <property type="entry name" value="Cytochrome P450"/>
    <property type="match status" value="1"/>
</dbReference>
<organism evidence="10 11">
    <name type="scientific">Chaetomium fimeti</name>
    <dbReference type="NCBI Taxonomy" id="1854472"/>
    <lineage>
        <taxon>Eukaryota</taxon>
        <taxon>Fungi</taxon>
        <taxon>Dikarya</taxon>
        <taxon>Ascomycota</taxon>
        <taxon>Pezizomycotina</taxon>
        <taxon>Sordariomycetes</taxon>
        <taxon>Sordariomycetidae</taxon>
        <taxon>Sordariales</taxon>
        <taxon>Chaetomiaceae</taxon>
        <taxon>Chaetomium</taxon>
    </lineage>
</organism>
<dbReference type="PRINTS" id="PR00385">
    <property type="entry name" value="P450"/>
</dbReference>